<dbReference type="GO" id="GO:0008422">
    <property type="term" value="F:beta-glucosidase activity"/>
    <property type="evidence" value="ECO:0007669"/>
    <property type="project" value="UniProtKB-EC"/>
</dbReference>
<dbReference type="SUPFAM" id="SSF51445">
    <property type="entry name" value="(Trans)glycosidases"/>
    <property type="match status" value="1"/>
</dbReference>
<dbReference type="InterPro" id="IPR033132">
    <property type="entry name" value="GH_1_N_CS"/>
</dbReference>
<dbReference type="EMBL" id="BLJN01000006">
    <property type="protein sequence ID" value="GFE83267.1"/>
    <property type="molecule type" value="Genomic_DNA"/>
</dbReference>
<evidence type="ECO:0000256" key="4">
    <source>
        <dbReference type="ARBA" id="ARBA00022801"/>
    </source>
</evidence>
<evidence type="ECO:0000256" key="9">
    <source>
        <dbReference type="PIRSR" id="PIRSR617736-1"/>
    </source>
</evidence>
<evidence type="ECO:0000256" key="6">
    <source>
        <dbReference type="ARBA" id="ARBA00023277"/>
    </source>
</evidence>
<evidence type="ECO:0000256" key="8">
    <source>
        <dbReference type="ARBA" id="ARBA00023326"/>
    </source>
</evidence>
<feature type="binding site" evidence="10">
    <location>
        <position position="402"/>
    </location>
    <ligand>
        <name>substrate</name>
    </ligand>
</feature>
<dbReference type="InterPro" id="IPR001360">
    <property type="entry name" value="Glyco_hydro_1"/>
</dbReference>
<feature type="binding site" evidence="10">
    <location>
        <position position="124"/>
    </location>
    <ligand>
        <name>substrate</name>
    </ligand>
</feature>
<feature type="binding site" evidence="10">
    <location>
        <position position="296"/>
    </location>
    <ligand>
        <name>substrate</name>
    </ligand>
</feature>
<evidence type="ECO:0000256" key="1">
    <source>
        <dbReference type="ARBA" id="ARBA00000448"/>
    </source>
</evidence>
<evidence type="ECO:0000256" key="3">
    <source>
        <dbReference type="ARBA" id="ARBA00012744"/>
    </source>
</evidence>
<evidence type="ECO:0000256" key="2">
    <source>
        <dbReference type="ARBA" id="ARBA00010838"/>
    </source>
</evidence>
<evidence type="ECO:0000256" key="11">
    <source>
        <dbReference type="PROSITE-ProRule" id="PRU10055"/>
    </source>
</evidence>
<dbReference type="Pfam" id="PF00232">
    <property type="entry name" value="Glyco_hydro_1"/>
    <property type="match status" value="1"/>
</dbReference>
<dbReference type="AlphaFoldDB" id="A0A829YIZ7"/>
<reference evidence="14" key="1">
    <citation type="submission" date="2020-01" db="EMBL/GenBank/DDBJ databases">
        <title>'Steroidobacter agaridevorans' sp. nov., agar-degrading bacteria isolated from rhizosphere soils.</title>
        <authorList>
            <person name="Ikenaga M."/>
            <person name="Kataoka M."/>
            <person name="Murouchi A."/>
            <person name="Katsuragi S."/>
            <person name="Sakai M."/>
        </authorList>
    </citation>
    <scope>NUCLEOTIDE SEQUENCE [LARGE SCALE GENOMIC DNA]</scope>
    <source>
        <strain evidence="14">YU21-B</strain>
    </source>
</reference>
<evidence type="ECO:0000256" key="12">
    <source>
        <dbReference type="RuleBase" id="RU361175"/>
    </source>
</evidence>
<organism evidence="13 14">
    <name type="scientific">Steroidobacter agaridevorans</name>
    <dbReference type="NCBI Taxonomy" id="2695856"/>
    <lineage>
        <taxon>Bacteria</taxon>
        <taxon>Pseudomonadati</taxon>
        <taxon>Pseudomonadota</taxon>
        <taxon>Gammaproteobacteria</taxon>
        <taxon>Steroidobacterales</taxon>
        <taxon>Steroidobacteraceae</taxon>
        <taxon>Steroidobacter</taxon>
    </lineage>
</organism>
<comment type="caution">
    <text evidence="13">The sequence shown here is derived from an EMBL/GenBank/DDBJ whole genome shotgun (WGS) entry which is preliminary data.</text>
</comment>
<dbReference type="InterPro" id="IPR018120">
    <property type="entry name" value="Glyco_hydro_1_AS"/>
</dbReference>
<dbReference type="GO" id="GO:0030245">
    <property type="term" value="P:cellulose catabolic process"/>
    <property type="evidence" value="ECO:0007669"/>
    <property type="project" value="UniProtKB-KW"/>
</dbReference>
<keyword evidence="6" id="KW-0119">Carbohydrate metabolism</keyword>
<dbReference type="PANTHER" id="PTHR10353:SF36">
    <property type="entry name" value="LP05116P"/>
    <property type="match status" value="1"/>
</dbReference>
<dbReference type="GO" id="GO:0005829">
    <property type="term" value="C:cytosol"/>
    <property type="evidence" value="ECO:0007669"/>
    <property type="project" value="TreeGrafter"/>
</dbReference>
<name>A0A829YIZ7_9GAMM</name>
<dbReference type="InterPro" id="IPR017853">
    <property type="entry name" value="GH"/>
</dbReference>
<dbReference type="FunFam" id="3.20.20.80:FF:000004">
    <property type="entry name" value="Beta-glucosidase 6-phospho-beta-glucosidase"/>
    <property type="match status" value="1"/>
</dbReference>
<feature type="binding site" evidence="10">
    <location>
        <begin position="409"/>
        <end position="410"/>
    </location>
    <ligand>
        <name>substrate</name>
    </ligand>
</feature>
<evidence type="ECO:0000256" key="5">
    <source>
        <dbReference type="ARBA" id="ARBA00023001"/>
    </source>
</evidence>
<evidence type="ECO:0000256" key="7">
    <source>
        <dbReference type="ARBA" id="ARBA00023295"/>
    </source>
</evidence>
<protein>
    <recommendedName>
        <fullName evidence="3 12">Beta-glucosidase</fullName>
        <ecNumber evidence="3 12">3.2.1.21</ecNumber>
    </recommendedName>
</protein>
<dbReference type="RefSeq" id="WP_161814910.1">
    <property type="nucleotide sequence ID" value="NZ_BLJN01000006.1"/>
</dbReference>
<gene>
    <name evidence="13" type="ORF">GCM10011487_52670</name>
</gene>
<comment type="catalytic activity">
    <reaction evidence="1 12">
        <text>Hydrolysis of terminal, non-reducing beta-D-glucosyl residues with release of beta-D-glucose.</text>
        <dbReference type="EC" id="3.2.1.21"/>
    </reaction>
</comment>
<dbReference type="NCBIfam" id="TIGR03356">
    <property type="entry name" value="BGL"/>
    <property type="match status" value="1"/>
</dbReference>
<dbReference type="PROSITE" id="PS00653">
    <property type="entry name" value="GLYCOSYL_HYDROL_F1_2"/>
    <property type="match status" value="1"/>
</dbReference>
<evidence type="ECO:0000313" key="14">
    <source>
        <dbReference type="Proteomes" id="UP000445000"/>
    </source>
</evidence>
<keyword evidence="4 12" id="KW-0378">Hydrolase</keyword>
<keyword evidence="14" id="KW-1185">Reference proteome</keyword>
<feature type="binding site" evidence="10">
    <location>
        <position position="168"/>
    </location>
    <ligand>
        <name>substrate</name>
    </ligand>
</feature>
<feature type="active site" description="Nucleophile" evidence="9 11">
    <location>
        <position position="354"/>
    </location>
</feature>
<keyword evidence="8" id="KW-0624">Polysaccharide degradation</keyword>
<dbReference type="EC" id="3.2.1.21" evidence="3 12"/>
<feature type="binding site" evidence="10">
    <location>
        <position position="23"/>
    </location>
    <ligand>
        <name>substrate</name>
    </ligand>
</feature>
<dbReference type="Proteomes" id="UP000445000">
    <property type="component" value="Unassembled WGS sequence"/>
</dbReference>
<keyword evidence="5" id="KW-0136">Cellulose degradation</keyword>
<sequence>MTKPAPILFPKDFLWGCATSAYQIEGSPLADGAGPSVWHRFSHTPGRVQDGDTADVTCDHYRRWESDVDLMHSLGLNSYRFSIAWGRVLPEGTGRINAAGLDFYERLVDRLLSRGIQPMVTLFHWDLPAALDDRGGWLNRDIAQWFAEYADVMFRRLDDRVNYWTTLNEPWVVADGGYMHGVLAPGHRNIFEAPRAAHHLMMAHGAAVQAYRATGRNKIGLVVNIEPKYAASQSDADCAATRRAEAYMNRQYLEPALLGSYPEELHEVFGEAWPQWPAADLRLIKQPLDYIGVNYYTRAVVRSDPTSWPLKATTVKQKQHTHMETGWEVYPQGLVDTLLWIKDQYGNPPVYITENGACFFDPPQVEGPVLEDPLRVDYLRKHITAVHTAMQRGADIRGYFAWSLFDNFEWAFGFSKRFGIVHMNYETLKRTLKSSAHFYSKVIASNGAALTE</sequence>
<dbReference type="PROSITE" id="PS00572">
    <property type="entry name" value="GLYCOSYL_HYDROL_F1_1"/>
    <property type="match status" value="1"/>
</dbReference>
<evidence type="ECO:0000313" key="13">
    <source>
        <dbReference type="EMBL" id="GFE83267.1"/>
    </source>
</evidence>
<accession>A0A829YIZ7</accession>
<dbReference type="PRINTS" id="PR00131">
    <property type="entry name" value="GLHYDRLASE1"/>
</dbReference>
<dbReference type="Gene3D" id="3.20.20.80">
    <property type="entry name" value="Glycosidases"/>
    <property type="match status" value="1"/>
</dbReference>
<feature type="active site" description="Proton donor" evidence="9">
    <location>
        <position position="169"/>
    </location>
</feature>
<keyword evidence="7 12" id="KW-0326">Glycosidase</keyword>
<evidence type="ECO:0000256" key="10">
    <source>
        <dbReference type="PIRSR" id="PIRSR617736-2"/>
    </source>
</evidence>
<proteinExistence type="inferred from homology"/>
<dbReference type="InterPro" id="IPR017736">
    <property type="entry name" value="Glyco_hydro_1_beta-glucosidase"/>
</dbReference>
<comment type="similarity">
    <text evidence="2 12">Belongs to the glycosyl hydrolase 1 family.</text>
</comment>
<dbReference type="PANTHER" id="PTHR10353">
    <property type="entry name" value="GLYCOSYL HYDROLASE"/>
    <property type="match status" value="1"/>
</dbReference>